<sequence>MVVKVCQWYLHLHVRRVYLFFGSLLCIYYYYFLFVLLLLQTLLWTVFKLNLNVSPFWASSVCRHGHAALSAACWYHNFHFSCPLCSGAWCAEPAG</sequence>
<dbReference type="AlphaFoldDB" id="A0A061IT85"/>
<dbReference type="Proteomes" id="UP000031737">
    <property type="component" value="Unassembled WGS sequence"/>
</dbReference>
<proteinExistence type="predicted"/>
<keyword evidence="1" id="KW-0472">Membrane</keyword>
<gene>
    <name evidence="2" type="ORF">TRSC58_07236</name>
</gene>
<feature type="transmembrane region" description="Helical" evidence="1">
    <location>
        <begin position="17"/>
        <end position="39"/>
    </location>
</feature>
<keyword evidence="1" id="KW-1133">Transmembrane helix</keyword>
<name>A0A061IT85_TRYRA</name>
<dbReference type="VEuPathDB" id="TriTrypDB:TRSC58_07236"/>
<organism evidence="2 3">
    <name type="scientific">Trypanosoma rangeli SC58</name>
    <dbReference type="NCBI Taxonomy" id="429131"/>
    <lineage>
        <taxon>Eukaryota</taxon>
        <taxon>Discoba</taxon>
        <taxon>Euglenozoa</taxon>
        <taxon>Kinetoplastea</taxon>
        <taxon>Metakinetoplastina</taxon>
        <taxon>Trypanosomatida</taxon>
        <taxon>Trypanosomatidae</taxon>
        <taxon>Trypanosoma</taxon>
        <taxon>Herpetosoma</taxon>
    </lineage>
</organism>
<accession>A0A061IT85</accession>
<keyword evidence="3" id="KW-1185">Reference proteome</keyword>
<evidence type="ECO:0000313" key="3">
    <source>
        <dbReference type="Proteomes" id="UP000031737"/>
    </source>
</evidence>
<keyword evidence="1" id="KW-0812">Transmembrane</keyword>
<evidence type="ECO:0000313" key="2">
    <source>
        <dbReference type="EMBL" id="ESL05140.1"/>
    </source>
</evidence>
<protein>
    <submittedName>
        <fullName evidence="2">Uncharacterized protein</fullName>
    </submittedName>
</protein>
<evidence type="ECO:0000256" key="1">
    <source>
        <dbReference type="SAM" id="Phobius"/>
    </source>
</evidence>
<reference evidence="2 3" key="1">
    <citation type="submission" date="2013-07" db="EMBL/GenBank/DDBJ databases">
        <authorList>
            <person name="Stoco P.H."/>
            <person name="Wagner G."/>
            <person name="Gerber A."/>
            <person name="Zaha A."/>
            <person name="Thompson C."/>
            <person name="Bartholomeu D.C."/>
            <person name="Luckemeyer D.D."/>
            <person name="Bahia D."/>
            <person name="Loreto E."/>
            <person name="Prestes E.B."/>
            <person name="Lima F.M."/>
            <person name="Rodrigues-Luiz G."/>
            <person name="Vallejo G.A."/>
            <person name="Filho J.F."/>
            <person name="Monteiro K.M."/>
            <person name="Tyler K.M."/>
            <person name="de Almeida L.G."/>
            <person name="Ortiz M.F."/>
            <person name="Siervo M.A."/>
            <person name="de Moraes M.H."/>
            <person name="Cunha O.L."/>
            <person name="Mendonca-Neto R."/>
            <person name="Silva R."/>
            <person name="Teixeira S.M."/>
            <person name="Murta S.M."/>
            <person name="Sincero T.C."/>
            <person name="Mendes T.A."/>
            <person name="Urmenyi T.P."/>
            <person name="Silva V.G."/>
            <person name="da Rocha W.D."/>
            <person name="Andersson B."/>
            <person name="Romanha A.J."/>
            <person name="Steindel M."/>
            <person name="de Vasconcelos A.T."/>
            <person name="Grisard E.C."/>
        </authorList>
    </citation>
    <scope>NUCLEOTIDE SEQUENCE [LARGE SCALE GENOMIC DNA]</scope>
    <source>
        <strain evidence="2 3">SC58</strain>
    </source>
</reference>
<comment type="caution">
    <text evidence="2">The sequence shown here is derived from an EMBL/GenBank/DDBJ whole genome shotgun (WGS) entry which is preliminary data.</text>
</comment>
<dbReference type="EMBL" id="AUPL01007270">
    <property type="protein sequence ID" value="ESL05140.1"/>
    <property type="molecule type" value="Genomic_DNA"/>
</dbReference>